<name>A0ABU7EY39_9TELE</name>
<dbReference type="EMBL" id="JAHUTJ010070192">
    <property type="protein sequence ID" value="MED6292131.1"/>
    <property type="molecule type" value="Genomic_DNA"/>
</dbReference>
<dbReference type="Gene3D" id="3.80.10.10">
    <property type="entry name" value="Ribonuclease Inhibitor"/>
    <property type="match status" value="1"/>
</dbReference>
<dbReference type="Proteomes" id="UP001352852">
    <property type="component" value="Unassembled WGS sequence"/>
</dbReference>
<reference evidence="1 2" key="1">
    <citation type="submission" date="2021-06" db="EMBL/GenBank/DDBJ databases">
        <authorList>
            <person name="Palmer J.M."/>
        </authorList>
    </citation>
    <scope>NUCLEOTIDE SEQUENCE [LARGE SCALE GENOMIC DNA]</scope>
    <source>
        <strain evidence="1 2">CL_MEX2019</strain>
        <tissue evidence="1">Muscle</tissue>
    </source>
</reference>
<organism evidence="1 2">
    <name type="scientific">Characodon lateralis</name>
    <dbReference type="NCBI Taxonomy" id="208331"/>
    <lineage>
        <taxon>Eukaryota</taxon>
        <taxon>Metazoa</taxon>
        <taxon>Chordata</taxon>
        <taxon>Craniata</taxon>
        <taxon>Vertebrata</taxon>
        <taxon>Euteleostomi</taxon>
        <taxon>Actinopterygii</taxon>
        <taxon>Neopterygii</taxon>
        <taxon>Teleostei</taxon>
        <taxon>Neoteleostei</taxon>
        <taxon>Acanthomorphata</taxon>
        <taxon>Ovalentaria</taxon>
        <taxon>Atherinomorphae</taxon>
        <taxon>Cyprinodontiformes</taxon>
        <taxon>Goodeidae</taxon>
        <taxon>Characodon</taxon>
    </lineage>
</organism>
<dbReference type="InterPro" id="IPR032675">
    <property type="entry name" value="LRR_dom_sf"/>
</dbReference>
<comment type="caution">
    <text evidence="1">The sequence shown here is derived from an EMBL/GenBank/DDBJ whole genome shotgun (WGS) entry which is preliminary data.</text>
</comment>
<keyword evidence="2" id="KW-1185">Reference proteome</keyword>
<protein>
    <submittedName>
        <fullName evidence="1">Uncharacterized protein</fullName>
    </submittedName>
</protein>
<proteinExistence type="predicted"/>
<evidence type="ECO:0000313" key="1">
    <source>
        <dbReference type="EMBL" id="MED6292131.1"/>
    </source>
</evidence>
<evidence type="ECO:0000313" key="2">
    <source>
        <dbReference type="Proteomes" id="UP001352852"/>
    </source>
</evidence>
<sequence>MTLLDLVSVCLQRDISALCPSVQFLWGPAWKRALFLGLSNNPHISDLHLDISSCELRSAGAAVIQELFPRVLCVGTLDVSDNGKQLLFAYTPTTCSIYYSQDGFYLHMH</sequence>
<gene>
    <name evidence="1" type="ORF">CHARACLAT_030517</name>
</gene>
<accession>A0ABU7EY39</accession>